<dbReference type="GO" id="GO:0016020">
    <property type="term" value="C:membrane"/>
    <property type="evidence" value="ECO:0007669"/>
    <property type="project" value="UniProtKB-SubCell"/>
</dbReference>
<dbReference type="Pfam" id="PF02674">
    <property type="entry name" value="Colicin_V"/>
    <property type="match status" value="1"/>
</dbReference>
<keyword evidence="4 5" id="KW-0472">Membrane</keyword>
<organism evidence="6 7">
    <name type="scientific">Pseudodesulfovibrio piezophilus (strain DSM 21447 / JCM 15486 / C1TLV30)</name>
    <name type="common">Desulfovibrio piezophilus</name>
    <dbReference type="NCBI Taxonomy" id="1322246"/>
    <lineage>
        <taxon>Bacteria</taxon>
        <taxon>Pseudomonadati</taxon>
        <taxon>Thermodesulfobacteriota</taxon>
        <taxon>Desulfovibrionia</taxon>
        <taxon>Desulfovibrionales</taxon>
        <taxon>Desulfovibrionaceae</taxon>
    </lineage>
</organism>
<evidence type="ECO:0000313" key="7">
    <source>
        <dbReference type="Proteomes" id="UP000011724"/>
    </source>
</evidence>
<sequence length="190" mass="20854">MNFLDIALICIVVIFTIRGFFRGLVQEALSLIAILLAIFLATNYQHLLIPHLELYIHSAITVSALASVILFFGTIILFWLIAKAVRSMLEIALLGWVDRLTGALFGCVEGAIIGLILLIFLQSFSPNSSQLRESSIAPRVQHLMKLTGDLLPEGARETLMPKGFSLPSAQQAMDSAKEAIGFDDEIDNPQ</sequence>
<proteinExistence type="predicted"/>
<evidence type="ECO:0000256" key="4">
    <source>
        <dbReference type="ARBA" id="ARBA00023136"/>
    </source>
</evidence>
<dbReference type="PANTHER" id="PTHR36926:SF1">
    <property type="entry name" value="COLICIN V PRODUCTION PROTEIN"/>
    <property type="match status" value="1"/>
</dbReference>
<feature type="transmembrane region" description="Helical" evidence="5">
    <location>
        <begin position="55"/>
        <end position="82"/>
    </location>
</feature>
<dbReference type="OrthoDB" id="5419037at2"/>
<evidence type="ECO:0000256" key="3">
    <source>
        <dbReference type="ARBA" id="ARBA00022989"/>
    </source>
</evidence>
<feature type="transmembrane region" description="Helical" evidence="5">
    <location>
        <begin position="6"/>
        <end position="21"/>
    </location>
</feature>
<reference evidence="6 7" key="1">
    <citation type="journal article" date="2013" name="PLoS ONE">
        <title>The first genomic and proteomic characterization of a deep-sea sulfate reducer: insights into the piezophilic lifestyle of Desulfovibrio piezophilus.</title>
        <authorList>
            <person name="Pradel N."/>
            <person name="Ji B."/>
            <person name="Gimenez G."/>
            <person name="Talla E."/>
            <person name="Lenoble P."/>
            <person name="Garel M."/>
            <person name="Tamburini C."/>
            <person name="Fourquet P."/>
            <person name="Lebrun R."/>
            <person name="Bertin P."/>
            <person name="Denis Y."/>
            <person name="Pophillat M."/>
            <person name="Barbe V."/>
            <person name="Ollivier B."/>
            <person name="Dolla A."/>
        </authorList>
    </citation>
    <scope>NUCLEOTIDE SEQUENCE [LARGE SCALE GENOMIC DNA]</scope>
    <source>
        <strain evidence="7">DSM 10523 / SB164P1</strain>
    </source>
</reference>
<evidence type="ECO:0000256" key="2">
    <source>
        <dbReference type="ARBA" id="ARBA00022692"/>
    </source>
</evidence>
<comment type="subcellular location">
    <subcellularLocation>
        <location evidence="1">Membrane</location>
        <topology evidence="1">Multi-pass membrane protein</topology>
    </subcellularLocation>
</comment>
<protein>
    <submittedName>
        <fullName evidence="6">Colicin V production protein</fullName>
    </submittedName>
</protein>
<evidence type="ECO:0000256" key="1">
    <source>
        <dbReference type="ARBA" id="ARBA00004141"/>
    </source>
</evidence>
<dbReference type="PANTHER" id="PTHR36926">
    <property type="entry name" value="COLICIN V PRODUCTION PROTEIN"/>
    <property type="match status" value="1"/>
</dbReference>
<name>M1WLH1_PSEP2</name>
<dbReference type="Proteomes" id="UP000011724">
    <property type="component" value="Chromosome"/>
</dbReference>
<keyword evidence="7" id="KW-1185">Reference proteome</keyword>
<feature type="transmembrane region" description="Helical" evidence="5">
    <location>
        <begin position="103"/>
        <end position="124"/>
    </location>
</feature>
<dbReference type="RefSeq" id="WP_015413909.1">
    <property type="nucleotide sequence ID" value="NC_020409.1"/>
</dbReference>
<dbReference type="PATRIC" id="fig|879567.3.peg.643"/>
<dbReference type="KEGG" id="dpi:BN4_10618"/>
<dbReference type="GO" id="GO:0009403">
    <property type="term" value="P:toxin biosynthetic process"/>
    <property type="evidence" value="ECO:0007669"/>
    <property type="project" value="InterPro"/>
</dbReference>
<dbReference type="InterPro" id="IPR052719">
    <property type="entry name" value="CvpA-like"/>
</dbReference>
<evidence type="ECO:0000256" key="5">
    <source>
        <dbReference type="SAM" id="Phobius"/>
    </source>
</evidence>
<dbReference type="HOGENOM" id="CLU_092720_4_1_7"/>
<dbReference type="EMBL" id="FO203427">
    <property type="protein sequence ID" value="CCH47855.1"/>
    <property type="molecule type" value="Genomic_DNA"/>
</dbReference>
<dbReference type="STRING" id="1322246.BN4_10618"/>
<feature type="transmembrane region" description="Helical" evidence="5">
    <location>
        <begin position="28"/>
        <end position="49"/>
    </location>
</feature>
<keyword evidence="3 5" id="KW-1133">Transmembrane helix</keyword>
<gene>
    <name evidence="6" type="ordered locus">BN4_10618</name>
</gene>
<dbReference type="BioCyc" id="DPIE1322246:BN4_RS03175-MONOMER"/>
<evidence type="ECO:0000313" key="6">
    <source>
        <dbReference type="EMBL" id="CCH47855.1"/>
    </source>
</evidence>
<accession>M1WLH1</accession>
<dbReference type="eggNOG" id="COG1286">
    <property type="taxonomic scope" value="Bacteria"/>
</dbReference>
<dbReference type="InterPro" id="IPR003825">
    <property type="entry name" value="Colicin-V_CvpA"/>
</dbReference>
<keyword evidence="2 5" id="KW-0812">Transmembrane</keyword>
<dbReference type="AlphaFoldDB" id="M1WLH1"/>
<reference evidence="7" key="2">
    <citation type="journal article" date="2013" name="Stand. Genomic Sci.">
        <title>Complete genome sequence of Desulfocapsa sulfexigens, a marine deltaproteobacterium specialized in disproportionating inorganic sulfur compounds.</title>
        <authorList>
            <person name="Finster K.W."/>
            <person name="Kjeldsen K.U."/>
            <person name="Kube M."/>
            <person name="Reinhardt R."/>
            <person name="Mussmann M."/>
            <person name="Amann R."/>
            <person name="Schreiber L."/>
        </authorList>
    </citation>
    <scope>NUCLEOTIDE SEQUENCE [LARGE SCALE GENOMIC DNA]</scope>
    <source>
        <strain evidence="7">DSM 10523 / SB164P1</strain>
    </source>
</reference>